<protein>
    <submittedName>
        <fullName evidence="1">Uncharacterized protein</fullName>
    </submittedName>
</protein>
<reference evidence="1" key="1">
    <citation type="submission" date="2010-01" db="EMBL/GenBank/DDBJ databases">
        <title>Genome fragments of uncultured bacteria from the North Pacific subtropical Gyre.</title>
        <authorList>
            <person name="Pham V.D."/>
            <person name="Delong E.F."/>
        </authorList>
    </citation>
    <scope>NUCLEOTIDE SEQUENCE</scope>
</reference>
<accession>E7C3C8</accession>
<dbReference type="AlphaFoldDB" id="E7C3C8"/>
<dbReference type="PROSITE" id="PS50231">
    <property type="entry name" value="RICIN_B_LECTIN"/>
    <property type="match status" value="1"/>
</dbReference>
<dbReference type="EMBL" id="GU567970">
    <property type="protein sequence ID" value="ADI21952.1"/>
    <property type="molecule type" value="Genomic_DNA"/>
</dbReference>
<dbReference type="InterPro" id="IPR035992">
    <property type="entry name" value="Ricin_B-like_lectins"/>
</dbReference>
<dbReference type="SUPFAM" id="SSF50370">
    <property type="entry name" value="Ricin B-like lectins"/>
    <property type="match status" value="1"/>
</dbReference>
<sequence length="200" mass="22386">MKIIDLFIWIFSGRKFLITGLLLLFLEQLVVNPVFSEPKSSMFHLRLLDRLDRPEDGYCIDILGTPGNLRVELPLFAHNCKTTLTADSSVIFTSDGLIKFPAVDLCVTVAGVNSNALPGASTLLRKCSESKPFFETFRLQRFTHRKDGRISMSGSELCLAVGRESAATYSPSHRWRALFVEDCSVAEASLSQWEFVVPDH</sequence>
<proteinExistence type="predicted"/>
<dbReference type="Gene3D" id="2.80.10.50">
    <property type="match status" value="1"/>
</dbReference>
<organism evidence="1">
    <name type="scientific">uncultured nuHF2 cluster bacterium HF0130_29D04</name>
    <dbReference type="NCBI Taxonomy" id="723587"/>
    <lineage>
        <taxon>Bacteria</taxon>
        <taxon>environmental samples</taxon>
    </lineage>
</organism>
<name>E7C3C8_9BACT</name>
<evidence type="ECO:0000313" key="1">
    <source>
        <dbReference type="EMBL" id="ADI21952.1"/>
    </source>
</evidence>